<dbReference type="EMBL" id="UINC01000296">
    <property type="protein sequence ID" value="SUZ52819.1"/>
    <property type="molecule type" value="Genomic_DNA"/>
</dbReference>
<dbReference type="AlphaFoldDB" id="A0A381NEJ9"/>
<dbReference type="Gene3D" id="3.40.50.10210">
    <property type="match status" value="1"/>
</dbReference>
<feature type="transmembrane region" description="Helical" evidence="1">
    <location>
        <begin position="72"/>
        <end position="89"/>
    </location>
</feature>
<evidence type="ECO:0000313" key="2">
    <source>
        <dbReference type="EMBL" id="SUZ52819.1"/>
    </source>
</evidence>
<accession>A0A381NEJ9</accession>
<dbReference type="InterPro" id="IPR036087">
    <property type="entry name" value="Nict_dMeBzImd_PRibTrfase_sf"/>
</dbReference>
<name>A0A381NEJ9_9ZZZZ</name>
<keyword evidence="1" id="KW-1133">Transmembrane helix</keyword>
<feature type="transmembrane region" description="Helical" evidence="1">
    <location>
        <begin position="95"/>
        <end position="113"/>
    </location>
</feature>
<evidence type="ECO:0000256" key="1">
    <source>
        <dbReference type="SAM" id="Phobius"/>
    </source>
</evidence>
<proteinExistence type="predicted"/>
<dbReference type="GO" id="GO:0008939">
    <property type="term" value="F:nicotinate-nucleotide-dimethylbenzimidazole phosphoribosyltransferase activity"/>
    <property type="evidence" value="ECO:0007669"/>
    <property type="project" value="InterPro"/>
</dbReference>
<keyword evidence="1" id="KW-0812">Transmembrane</keyword>
<sequence length="156" mass="16633">MLILLGLGVLWMAVLLPPIIRHRSALGRPVLALVAVGRGAGRFDASHLRSIRAVATAVPADVRSARRRRRDLLIALGGMATFTFLSGVAVGGAVWMAHFLVDVVLVCYAVLVTQRHQLEVEREAMVIPFRSSGSLLGGLGASVAMSDEAVLSRRAN</sequence>
<protein>
    <submittedName>
        <fullName evidence="2">Uncharacterized protein</fullName>
    </submittedName>
</protein>
<organism evidence="2">
    <name type="scientific">marine metagenome</name>
    <dbReference type="NCBI Taxonomy" id="408172"/>
    <lineage>
        <taxon>unclassified sequences</taxon>
        <taxon>metagenomes</taxon>
        <taxon>ecological metagenomes</taxon>
    </lineage>
</organism>
<keyword evidence="1" id="KW-0472">Membrane</keyword>
<gene>
    <name evidence="2" type="ORF">METZ01_LOCUS5673</name>
</gene>
<reference evidence="2" key="1">
    <citation type="submission" date="2018-05" db="EMBL/GenBank/DDBJ databases">
        <authorList>
            <person name="Lanie J.A."/>
            <person name="Ng W.-L."/>
            <person name="Kazmierczak K.M."/>
            <person name="Andrzejewski T.M."/>
            <person name="Davidsen T.M."/>
            <person name="Wayne K.J."/>
            <person name="Tettelin H."/>
            <person name="Glass J.I."/>
            <person name="Rusch D."/>
            <person name="Podicherti R."/>
            <person name="Tsui H.-C.T."/>
            <person name="Winkler M.E."/>
        </authorList>
    </citation>
    <scope>NUCLEOTIDE SEQUENCE</scope>
</reference>